<reference evidence="2 3" key="2">
    <citation type="submission" date="2024-05" db="EMBL/GenBank/DDBJ databases">
        <authorList>
            <person name="Chen Y."/>
            <person name="Shah S."/>
            <person name="Dougan E. K."/>
            <person name="Thang M."/>
            <person name="Chan C."/>
        </authorList>
    </citation>
    <scope>NUCLEOTIDE SEQUENCE [LARGE SCALE GENOMIC DNA]</scope>
</reference>
<sequence length="442" mass="50243">MDERWCFGGCWKGCSRSLRNDAGRFEALNDHEIQSVRAASISSMTVYAGPCPERWLRTRVADIVRSNLWLIGRLKNNRGKVALWIPFEGAMDYRNCLEIKHIVRETDSDDIDFPELLPEFWVKPGVAIVDAEEHIFKIVALVEASKQRWHLLMSMSHVVADAHTFYMIHNMMDKAAAVCPMEVKRRHFSPISCLPGVPFHWKWFFWFLNQTRIALLRQKNQVLNIRMRYVNMDWVEEQKKNFAAEPDAPFISANDLLTSWFFRETKPACGVMMLNMRGRMEGLEDEHAGVYSTMLIFYPNEYQSPANIRRAIQRKSPACTLEGRQQWPGRGGKCGLVTSFHTFNRDLQFDGCTQQLHVPSGASGDEALQSPSAIIFRPSSDQLAMVTITEEELSSGPLGTDVLVGAIDARKLSGAEKKTAVSTVCLLNCKLFDTVHVLLHVS</sequence>
<accession>A0A9P1BQT1</accession>
<dbReference type="EMBL" id="CAMXCT030000319">
    <property type="protein sequence ID" value="CAL4764392.1"/>
    <property type="molecule type" value="Genomic_DNA"/>
</dbReference>
<keyword evidence="3" id="KW-1185">Reference proteome</keyword>
<dbReference type="EMBL" id="CAMXCT020000319">
    <property type="protein sequence ID" value="CAL1130455.1"/>
    <property type="molecule type" value="Genomic_DNA"/>
</dbReference>
<dbReference type="AlphaFoldDB" id="A0A9P1BQT1"/>
<dbReference type="EMBL" id="CAMXCT010000319">
    <property type="protein sequence ID" value="CAI3977080.1"/>
    <property type="molecule type" value="Genomic_DNA"/>
</dbReference>
<reference evidence="1" key="1">
    <citation type="submission" date="2022-10" db="EMBL/GenBank/DDBJ databases">
        <authorList>
            <person name="Chen Y."/>
            <person name="Dougan E. K."/>
            <person name="Chan C."/>
            <person name="Rhodes N."/>
            <person name="Thang M."/>
        </authorList>
    </citation>
    <scope>NUCLEOTIDE SEQUENCE</scope>
</reference>
<comment type="caution">
    <text evidence="1">The sequence shown here is derived from an EMBL/GenBank/DDBJ whole genome shotgun (WGS) entry which is preliminary data.</text>
</comment>
<evidence type="ECO:0000313" key="3">
    <source>
        <dbReference type="Proteomes" id="UP001152797"/>
    </source>
</evidence>
<dbReference type="Proteomes" id="UP001152797">
    <property type="component" value="Unassembled WGS sequence"/>
</dbReference>
<dbReference type="OrthoDB" id="418976at2759"/>
<proteinExistence type="predicted"/>
<evidence type="ECO:0000313" key="2">
    <source>
        <dbReference type="EMBL" id="CAL4764392.1"/>
    </source>
</evidence>
<gene>
    <name evidence="1" type="ORF">C1SCF055_LOCUS5253</name>
</gene>
<evidence type="ECO:0000313" key="1">
    <source>
        <dbReference type="EMBL" id="CAI3977080.1"/>
    </source>
</evidence>
<protein>
    <submittedName>
        <fullName evidence="1">Uncharacterized protein</fullName>
    </submittedName>
</protein>
<organism evidence="1">
    <name type="scientific">Cladocopium goreaui</name>
    <dbReference type="NCBI Taxonomy" id="2562237"/>
    <lineage>
        <taxon>Eukaryota</taxon>
        <taxon>Sar</taxon>
        <taxon>Alveolata</taxon>
        <taxon>Dinophyceae</taxon>
        <taxon>Suessiales</taxon>
        <taxon>Symbiodiniaceae</taxon>
        <taxon>Cladocopium</taxon>
    </lineage>
</organism>
<name>A0A9P1BQT1_9DINO</name>